<dbReference type="InterPro" id="IPR034884">
    <property type="entry name" value="Cytochrome_c_oxidase_VIc/VIIs"/>
</dbReference>
<dbReference type="InterPro" id="IPR037169">
    <property type="entry name" value="Cytochrome_c_oxidase_VIc_sf"/>
</dbReference>
<feature type="compositionally biased region" description="Polar residues" evidence="7">
    <location>
        <begin position="45"/>
        <end position="55"/>
    </location>
</feature>
<evidence type="ECO:0000256" key="6">
    <source>
        <dbReference type="ARBA" id="ARBA00023136"/>
    </source>
</evidence>
<dbReference type="GO" id="GO:0005743">
    <property type="term" value="C:mitochondrial inner membrane"/>
    <property type="evidence" value="ECO:0007669"/>
    <property type="project" value="UniProtKB-SubCell"/>
</dbReference>
<dbReference type="OrthoDB" id="2317211at2759"/>
<feature type="region of interest" description="Disordered" evidence="7">
    <location>
        <begin position="1"/>
        <end position="55"/>
    </location>
</feature>
<keyword evidence="3" id="KW-0999">Mitochondrion inner membrane</keyword>
<evidence type="ECO:0000256" key="5">
    <source>
        <dbReference type="ARBA" id="ARBA00023128"/>
    </source>
</evidence>
<dbReference type="CDD" id="cd22888">
    <property type="entry name" value="CcO_VIIa_fungal"/>
    <property type="match status" value="1"/>
</dbReference>
<evidence type="ECO:0000256" key="7">
    <source>
        <dbReference type="SAM" id="MobiDB-lite"/>
    </source>
</evidence>
<comment type="caution">
    <text evidence="8">The sequence shown here is derived from an EMBL/GenBank/DDBJ whole genome shotgun (WGS) entry which is preliminary data.</text>
</comment>
<gene>
    <name evidence="8" type="ORF">BJ554DRAFT_1782</name>
</gene>
<feature type="non-terminal residue" evidence="8">
    <location>
        <position position="1"/>
    </location>
</feature>
<organism evidence="8 9">
    <name type="scientific">Olpidium bornovanus</name>
    <dbReference type="NCBI Taxonomy" id="278681"/>
    <lineage>
        <taxon>Eukaryota</taxon>
        <taxon>Fungi</taxon>
        <taxon>Fungi incertae sedis</taxon>
        <taxon>Olpidiomycota</taxon>
        <taxon>Olpidiomycotina</taxon>
        <taxon>Olpidiomycetes</taxon>
        <taxon>Olpidiales</taxon>
        <taxon>Olpidiaceae</taxon>
        <taxon>Olpidium</taxon>
    </lineage>
</organism>
<keyword evidence="5" id="KW-0496">Mitochondrion</keyword>
<evidence type="ECO:0000256" key="2">
    <source>
        <dbReference type="ARBA" id="ARBA00022692"/>
    </source>
</evidence>
<proteinExistence type="predicted"/>
<reference evidence="8 9" key="1">
    <citation type="journal article" name="Sci. Rep.">
        <title>Genome-scale phylogenetic analyses confirm Olpidium as the closest living zoosporic fungus to the non-flagellated, terrestrial fungi.</title>
        <authorList>
            <person name="Chang Y."/>
            <person name="Rochon D."/>
            <person name="Sekimoto S."/>
            <person name="Wang Y."/>
            <person name="Chovatia M."/>
            <person name="Sandor L."/>
            <person name="Salamov A."/>
            <person name="Grigoriev I.V."/>
            <person name="Stajich J.E."/>
            <person name="Spatafora J.W."/>
        </authorList>
    </citation>
    <scope>NUCLEOTIDE SEQUENCE [LARGE SCALE GENOMIC DNA]</scope>
    <source>
        <strain evidence="8">S191</strain>
    </source>
</reference>
<accession>A0A8H8A1B3</accession>
<keyword evidence="2" id="KW-0812">Transmembrane</keyword>
<evidence type="ECO:0000256" key="3">
    <source>
        <dbReference type="ARBA" id="ARBA00022792"/>
    </source>
</evidence>
<protein>
    <recommendedName>
        <fullName evidence="10">Mitochondrial cytochrome c oxidase subunit VIc/VIIs domain-containing protein</fullName>
    </recommendedName>
</protein>
<dbReference type="Gene3D" id="4.10.93.10">
    <property type="entry name" value="Mitochondrial cytochrome c oxidase subunit VIc/VIIs"/>
    <property type="match status" value="1"/>
</dbReference>
<dbReference type="Pfam" id="PF02937">
    <property type="entry name" value="COX6C"/>
    <property type="match status" value="1"/>
</dbReference>
<evidence type="ECO:0000313" key="9">
    <source>
        <dbReference type="Proteomes" id="UP000673691"/>
    </source>
</evidence>
<evidence type="ECO:0008006" key="10">
    <source>
        <dbReference type="Google" id="ProtNLM"/>
    </source>
</evidence>
<evidence type="ECO:0000256" key="4">
    <source>
        <dbReference type="ARBA" id="ARBA00022989"/>
    </source>
</evidence>
<comment type="subcellular location">
    <subcellularLocation>
        <location evidence="1">Mitochondrion inner membrane</location>
    </subcellularLocation>
</comment>
<dbReference type="AlphaFoldDB" id="A0A8H8A1B3"/>
<dbReference type="Proteomes" id="UP000673691">
    <property type="component" value="Unassembled WGS sequence"/>
</dbReference>
<name>A0A8H8A1B3_9FUNG</name>
<sequence length="117" mass="13218">ETASSQQWNAVRNSKWPPGSTLVGGGICPHTTHGTEPPEEHHGTRQTANMAPKVQNTMKPIVNMHRKRIIRTVASACTFGFVSAEAYWHMYVIPKYKKIDAFYEKIEKEKAEGTYKT</sequence>
<keyword evidence="9" id="KW-1185">Reference proteome</keyword>
<evidence type="ECO:0000256" key="1">
    <source>
        <dbReference type="ARBA" id="ARBA00004273"/>
    </source>
</evidence>
<dbReference type="EMBL" id="JAEFCI010001147">
    <property type="protein sequence ID" value="KAG5463095.1"/>
    <property type="molecule type" value="Genomic_DNA"/>
</dbReference>
<keyword evidence="6" id="KW-0472">Membrane</keyword>
<evidence type="ECO:0000313" key="8">
    <source>
        <dbReference type="EMBL" id="KAG5463095.1"/>
    </source>
</evidence>
<feature type="compositionally biased region" description="Polar residues" evidence="7">
    <location>
        <begin position="1"/>
        <end position="12"/>
    </location>
</feature>
<keyword evidence="4" id="KW-1133">Transmembrane helix</keyword>